<comment type="similarity">
    <text evidence="1">In the N-terminal section; belongs to the CRISPR-associated nuclease Cas3-HD family.</text>
</comment>
<dbReference type="InterPro" id="IPR006483">
    <property type="entry name" value="CRISPR-assoc_Cas3_HD"/>
</dbReference>
<evidence type="ECO:0000256" key="1">
    <source>
        <dbReference type="ARBA" id="ARBA00006847"/>
    </source>
</evidence>
<dbReference type="GO" id="GO:0016787">
    <property type="term" value="F:hydrolase activity"/>
    <property type="evidence" value="ECO:0007669"/>
    <property type="project" value="UniProtKB-KW"/>
</dbReference>
<dbReference type="PANTHER" id="PTHR47963:SF9">
    <property type="entry name" value="CRISPR-ASSOCIATED ENDONUCLEASE_HELICASE CAS3"/>
    <property type="match status" value="1"/>
</dbReference>
<keyword evidence="12" id="KW-1185">Reference proteome</keyword>
<feature type="domain" description="HD Cas3-type" evidence="10">
    <location>
        <begin position="17"/>
        <end position="219"/>
    </location>
</feature>
<protein>
    <submittedName>
        <fullName evidence="11">CRISPR-associated helicase/endonuclease Cas3</fullName>
    </submittedName>
</protein>
<accession>A0A7G1KM11</accession>
<evidence type="ECO:0000313" key="12">
    <source>
        <dbReference type="Proteomes" id="UP000516173"/>
    </source>
</evidence>
<name>A0A7G1KM11_9NOCA</name>
<dbReference type="InterPro" id="IPR050547">
    <property type="entry name" value="DEAD_box_RNA_helicases"/>
</dbReference>
<evidence type="ECO:0000256" key="3">
    <source>
        <dbReference type="ARBA" id="ARBA00022722"/>
    </source>
</evidence>
<evidence type="ECO:0000256" key="8">
    <source>
        <dbReference type="ARBA" id="ARBA00022840"/>
    </source>
</evidence>
<dbReference type="NCBIfam" id="TIGR01596">
    <property type="entry name" value="cas3_HD"/>
    <property type="match status" value="1"/>
</dbReference>
<dbReference type="PROSITE" id="PS51643">
    <property type="entry name" value="HD_CAS3"/>
    <property type="match status" value="1"/>
</dbReference>
<proteinExistence type="inferred from homology"/>
<sequence length="939" mass="101452">MGLSEAARSVWAKSPNSVGDWLPLWQHMDDAADVAGWLFDRWLPGSVVELLARDLGGDVVAARAAVRFLAGVHDVGKATPAFAVQHDLLAQRMREFGLSMPTSKRELPDRDQAHHTVTGHHLLVAWLVERGWRRSVARSWGVVVGGHHGVPLESDPADTAQAYPCLFGQGLWRSVQWELADRVAARIGAADYLDRWRDVKLSTGFQVVVTGLVIMSDWIASSEELLPFLHGALPAVGDGDGRAVRGLRRLALPGPWRPDSVNESVAQLFASRFRLPEGSAVRPVQVAACEAVEEMAGPGLLVVEAPMGEGKTEAALAAAELMAARWGAGGVQVALPTQATTNAMFDRVLAWLDAMGADGQQVGAVTLSHGKARLHREFDGLVREGWLPRTGIGCDEEDSADPQSRRGRHAVVAHAWLAGRKKAPLANFVVGTIDQLLFAALKARHVMLRHLGLAGKVVILDEVHAYDAYMNSYLLKTLTWLGAYRVPVIALSATLPADRRTELLQAYQRGRLGAPPAPPAVQVGYPLLSWTAATEVGSRVVVPSGRTTSVAVQALGGAVDDDFDELTAVLKDLLSEGGCALVVRNTVRRVLATAARLEAEFPGEVIVTHARFIAADRARKDAELLEDFGPGGGAPQRLRRRIVVASQVVEQSLDVDFDVLVTDLAPIDLVLQRMGRLHRHQRGDGQSQRPPKLRQARTYLAAVDFSVSPPALEPAAARHVYQSYPLLRAAAVLLPCLGSVISLPDDIAPLVQNAYGPEPIGPGSWQAAMAEARQRWHSDIARRTDRAMDHQLDDPGRPGKPLVGWLSANVGDADDAAQGQGQVRDGAPSLEVVLIQTTDTGEWQTPSWLPDGDGGLPIPRDVTPDDSTARVMADCALRLPLDFSSAEAEEELWQATPLAWESSLIIYRLPALVVDERGRGRLAGKDIRYTRHTGLDVTA</sequence>
<dbReference type="EMBL" id="AP023396">
    <property type="protein sequence ID" value="BCK56232.1"/>
    <property type="molecule type" value="Genomic_DNA"/>
</dbReference>
<dbReference type="InterPro" id="IPR041372">
    <property type="entry name" value="Cas3_C"/>
</dbReference>
<keyword evidence="5" id="KW-0547">Nucleotide-binding</keyword>
<dbReference type="KEGG" id="nwl:NWFMUON74_40040"/>
<dbReference type="GO" id="GO:0005524">
    <property type="term" value="F:ATP binding"/>
    <property type="evidence" value="ECO:0007669"/>
    <property type="project" value="UniProtKB-KW"/>
</dbReference>
<dbReference type="GO" id="GO:0046872">
    <property type="term" value="F:metal ion binding"/>
    <property type="evidence" value="ECO:0007669"/>
    <property type="project" value="UniProtKB-KW"/>
</dbReference>
<dbReference type="GO" id="GO:0003723">
    <property type="term" value="F:RNA binding"/>
    <property type="evidence" value="ECO:0007669"/>
    <property type="project" value="TreeGrafter"/>
</dbReference>
<dbReference type="PANTHER" id="PTHR47963">
    <property type="entry name" value="DEAD-BOX ATP-DEPENDENT RNA HELICASE 47, MITOCHONDRIAL"/>
    <property type="match status" value="1"/>
</dbReference>
<keyword evidence="11" id="KW-0255">Endonuclease</keyword>
<comment type="similarity">
    <text evidence="2">In the central section; belongs to the CRISPR-associated helicase Cas3 family.</text>
</comment>
<keyword evidence="3" id="KW-0540">Nuclease</keyword>
<evidence type="ECO:0000256" key="7">
    <source>
        <dbReference type="ARBA" id="ARBA00022806"/>
    </source>
</evidence>
<evidence type="ECO:0000256" key="9">
    <source>
        <dbReference type="ARBA" id="ARBA00023118"/>
    </source>
</evidence>
<dbReference type="GeneID" id="80348496"/>
<dbReference type="GO" id="GO:0051607">
    <property type="term" value="P:defense response to virus"/>
    <property type="evidence" value="ECO:0007669"/>
    <property type="project" value="UniProtKB-KW"/>
</dbReference>
<evidence type="ECO:0000313" key="11">
    <source>
        <dbReference type="EMBL" id="BCK56232.1"/>
    </source>
</evidence>
<dbReference type="InterPro" id="IPR014001">
    <property type="entry name" value="Helicase_ATP-bd"/>
</dbReference>
<dbReference type="Pfam" id="PF22590">
    <property type="entry name" value="Cas3-like_C_2"/>
    <property type="match status" value="1"/>
</dbReference>
<dbReference type="CDD" id="cd09641">
    <property type="entry name" value="Cas3''_I"/>
    <property type="match status" value="1"/>
</dbReference>
<dbReference type="Pfam" id="PF18019">
    <property type="entry name" value="Cas3_HD"/>
    <property type="match status" value="1"/>
</dbReference>
<evidence type="ECO:0000256" key="4">
    <source>
        <dbReference type="ARBA" id="ARBA00022723"/>
    </source>
</evidence>
<gene>
    <name evidence="11" type="ORF">NWFMUON74_40040</name>
</gene>
<reference evidence="11 12" key="1">
    <citation type="submission" date="2020-08" db="EMBL/GenBank/DDBJ databases">
        <title>Genome Sequencing of Nocardia wallacei strain FMUON74 and assembly.</title>
        <authorList>
            <person name="Toyokawa M."/>
            <person name="Uesaka K."/>
        </authorList>
    </citation>
    <scope>NUCLEOTIDE SEQUENCE [LARGE SCALE GENOMIC DNA]</scope>
    <source>
        <strain evidence="11 12">FMUON74</strain>
    </source>
</reference>
<dbReference type="SMART" id="SM00487">
    <property type="entry name" value="DEXDc"/>
    <property type="match status" value="1"/>
</dbReference>
<evidence type="ECO:0000256" key="5">
    <source>
        <dbReference type="ARBA" id="ARBA00022741"/>
    </source>
</evidence>
<dbReference type="RefSeq" id="WP_187683347.1">
    <property type="nucleotide sequence ID" value="NZ_AP023396.1"/>
</dbReference>
<dbReference type="GO" id="GO:0004519">
    <property type="term" value="F:endonuclease activity"/>
    <property type="evidence" value="ECO:0007669"/>
    <property type="project" value="UniProtKB-KW"/>
</dbReference>
<dbReference type="InterPro" id="IPR006474">
    <property type="entry name" value="Helicase_Cas3_CRISPR-ass_core"/>
</dbReference>
<evidence type="ECO:0000256" key="6">
    <source>
        <dbReference type="ARBA" id="ARBA00022801"/>
    </source>
</evidence>
<keyword evidence="7" id="KW-0347">Helicase</keyword>
<evidence type="ECO:0000256" key="2">
    <source>
        <dbReference type="ARBA" id="ARBA00009046"/>
    </source>
</evidence>
<evidence type="ECO:0000259" key="10">
    <source>
        <dbReference type="PROSITE" id="PS51643"/>
    </source>
</evidence>
<keyword evidence="4" id="KW-0479">Metal-binding</keyword>
<keyword evidence="9" id="KW-0051">Antiviral defense</keyword>
<dbReference type="InterPro" id="IPR054712">
    <property type="entry name" value="Cas3-like_dom"/>
</dbReference>
<dbReference type="CDD" id="cd17930">
    <property type="entry name" value="DEXHc_cas3"/>
    <property type="match status" value="1"/>
</dbReference>
<dbReference type="NCBIfam" id="TIGR01587">
    <property type="entry name" value="cas3_core"/>
    <property type="match status" value="1"/>
</dbReference>
<dbReference type="Gene3D" id="1.10.3210.30">
    <property type="match status" value="1"/>
</dbReference>
<organism evidence="11 12">
    <name type="scientific">Nocardia wallacei</name>
    <dbReference type="NCBI Taxonomy" id="480035"/>
    <lineage>
        <taxon>Bacteria</taxon>
        <taxon>Bacillati</taxon>
        <taxon>Actinomycetota</taxon>
        <taxon>Actinomycetes</taxon>
        <taxon>Mycobacteriales</taxon>
        <taxon>Nocardiaceae</taxon>
        <taxon>Nocardia</taxon>
    </lineage>
</organism>
<dbReference type="Gene3D" id="3.40.50.300">
    <property type="entry name" value="P-loop containing nucleotide triphosphate hydrolases"/>
    <property type="match status" value="2"/>
</dbReference>
<dbReference type="InterPro" id="IPR027417">
    <property type="entry name" value="P-loop_NTPase"/>
</dbReference>
<dbReference type="GO" id="GO:0003724">
    <property type="term" value="F:RNA helicase activity"/>
    <property type="evidence" value="ECO:0007669"/>
    <property type="project" value="TreeGrafter"/>
</dbReference>
<dbReference type="SUPFAM" id="SSF52540">
    <property type="entry name" value="P-loop containing nucleoside triphosphate hydrolases"/>
    <property type="match status" value="1"/>
</dbReference>
<dbReference type="Proteomes" id="UP000516173">
    <property type="component" value="Chromosome"/>
</dbReference>
<dbReference type="AlphaFoldDB" id="A0A7G1KM11"/>
<dbReference type="InterPro" id="IPR038257">
    <property type="entry name" value="CRISPR-assoc_Cas3_HD_sf"/>
</dbReference>
<dbReference type="Pfam" id="PF18395">
    <property type="entry name" value="Cas3_C"/>
    <property type="match status" value="1"/>
</dbReference>
<keyword evidence="8" id="KW-0067">ATP-binding</keyword>
<keyword evidence="6" id="KW-0378">Hydrolase</keyword>